<sequence>MDPLVIIVSGPGGVGKGTIVSALVQRDPRLWLSRSWTTRPQRDGEANDAYRFTTRDDFEAHVERDGFLEWTNFLGNLYGTPLPEPPPGRDVVLEIELQGAKQVRERNPDALLIFVLPPSREEQQLRLTGRGDAPDKVLERLRKAEEEEPEGSELADHVVINDDLERTIAEMAAIVDRERLSRSHTR</sequence>
<dbReference type="EMBL" id="CAFBON010000207">
    <property type="protein sequence ID" value="CAB5001283.1"/>
    <property type="molecule type" value="Genomic_DNA"/>
</dbReference>
<dbReference type="PROSITE" id="PS50052">
    <property type="entry name" value="GUANYLATE_KINASE_2"/>
    <property type="match status" value="1"/>
</dbReference>
<evidence type="ECO:0000313" key="5">
    <source>
        <dbReference type="EMBL" id="CAB5001283.1"/>
    </source>
</evidence>
<protein>
    <submittedName>
        <fullName evidence="5">Unannotated protein</fullName>
    </submittedName>
</protein>
<comment type="similarity">
    <text evidence="1">Belongs to the guanylate kinase family.</text>
</comment>
<dbReference type="PANTHER" id="PTHR23117:SF13">
    <property type="entry name" value="GUANYLATE KINASE"/>
    <property type="match status" value="1"/>
</dbReference>
<gene>
    <name evidence="5" type="ORF">UFOPK3954_01755</name>
</gene>
<evidence type="ECO:0000256" key="1">
    <source>
        <dbReference type="ARBA" id="ARBA00005790"/>
    </source>
</evidence>
<dbReference type="AlphaFoldDB" id="A0A6J7PDN3"/>
<keyword evidence="2" id="KW-0808">Transferase</keyword>
<dbReference type="CDD" id="cd00071">
    <property type="entry name" value="GMPK"/>
    <property type="match status" value="1"/>
</dbReference>
<evidence type="ECO:0000256" key="3">
    <source>
        <dbReference type="ARBA" id="ARBA00022777"/>
    </source>
</evidence>
<proteinExistence type="inferred from homology"/>
<dbReference type="SMART" id="SM00072">
    <property type="entry name" value="GuKc"/>
    <property type="match status" value="1"/>
</dbReference>
<dbReference type="GO" id="GO:0004385">
    <property type="term" value="F:GMP kinase activity"/>
    <property type="evidence" value="ECO:0007669"/>
    <property type="project" value="TreeGrafter"/>
</dbReference>
<dbReference type="InterPro" id="IPR027417">
    <property type="entry name" value="P-loop_NTPase"/>
</dbReference>
<dbReference type="InterPro" id="IPR008145">
    <property type="entry name" value="GK/Ca_channel_bsu"/>
</dbReference>
<organism evidence="5">
    <name type="scientific">freshwater metagenome</name>
    <dbReference type="NCBI Taxonomy" id="449393"/>
    <lineage>
        <taxon>unclassified sequences</taxon>
        <taxon>metagenomes</taxon>
        <taxon>ecological metagenomes</taxon>
    </lineage>
</organism>
<name>A0A6J7PDN3_9ZZZZ</name>
<reference evidence="5" key="1">
    <citation type="submission" date="2020-05" db="EMBL/GenBank/DDBJ databases">
        <authorList>
            <person name="Chiriac C."/>
            <person name="Salcher M."/>
            <person name="Ghai R."/>
            <person name="Kavagutti S V."/>
        </authorList>
    </citation>
    <scope>NUCLEOTIDE SEQUENCE</scope>
</reference>
<dbReference type="SUPFAM" id="SSF52540">
    <property type="entry name" value="P-loop containing nucleoside triphosphate hydrolases"/>
    <property type="match status" value="1"/>
</dbReference>
<dbReference type="Gene3D" id="3.40.50.300">
    <property type="entry name" value="P-loop containing nucleotide triphosphate hydrolases"/>
    <property type="match status" value="1"/>
</dbReference>
<dbReference type="Pfam" id="PF00625">
    <property type="entry name" value="Guanylate_kin"/>
    <property type="match status" value="1"/>
</dbReference>
<accession>A0A6J7PDN3</accession>
<dbReference type="PANTHER" id="PTHR23117">
    <property type="entry name" value="GUANYLATE KINASE-RELATED"/>
    <property type="match status" value="1"/>
</dbReference>
<feature type="domain" description="Guanylate kinase-like" evidence="4">
    <location>
        <begin position="3"/>
        <end position="176"/>
    </location>
</feature>
<keyword evidence="3" id="KW-0418">Kinase</keyword>
<evidence type="ECO:0000256" key="2">
    <source>
        <dbReference type="ARBA" id="ARBA00022679"/>
    </source>
</evidence>
<dbReference type="InterPro" id="IPR008144">
    <property type="entry name" value="Guanylate_kin-like_dom"/>
</dbReference>
<dbReference type="Gene3D" id="3.30.63.10">
    <property type="entry name" value="Guanylate Kinase phosphate binding domain"/>
    <property type="match status" value="1"/>
</dbReference>
<dbReference type="GO" id="GO:0005829">
    <property type="term" value="C:cytosol"/>
    <property type="evidence" value="ECO:0007669"/>
    <property type="project" value="TreeGrafter"/>
</dbReference>
<evidence type="ECO:0000259" key="4">
    <source>
        <dbReference type="PROSITE" id="PS50052"/>
    </source>
</evidence>